<feature type="compositionally biased region" description="Low complexity" evidence="1">
    <location>
        <begin position="670"/>
        <end position="684"/>
    </location>
</feature>
<dbReference type="InterPro" id="IPR026453">
    <property type="entry name" value="PGF_pre_PGF"/>
</dbReference>
<protein>
    <submittedName>
        <fullName evidence="2">PGF-pre-PGF domain-containing protein</fullName>
    </submittedName>
</protein>
<accession>A0A1I2P7W0</accession>
<dbReference type="RefSeq" id="WP_245781313.1">
    <property type="nucleotide sequence ID" value="NZ_FOOQ01000001.1"/>
</dbReference>
<feature type="region of interest" description="Disordered" evidence="1">
    <location>
        <begin position="662"/>
        <end position="741"/>
    </location>
</feature>
<evidence type="ECO:0000313" key="2">
    <source>
        <dbReference type="EMBL" id="SFG12218.1"/>
    </source>
</evidence>
<keyword evidence="3" id="KW-1185">Reference proteome</keyword>
<feature type="region of interest" description="Disordered" evidence="1">
    <location>
        <begin position="869"/>
        <end position="912"/>
    </location>
</feature>
<feature type="compositionally biased region" description="Low complexity" evidence="1">
    <location>
        <begin position="869"/>
        <end position="882"/>
    </location>
</feature>
<dbReference type="EMBL" id="FOOQ01000001">
    <property type="protein sequence ID" value="SFG12218.1"/>
    <property type="molecule type" value="Genomic_DNA"/>
</dbReference>
<evidence type="ECO:0000313" key="3">
    <source>
        <dbReference type="Proteomes" id="UP000198876"/>
    </source>
</evidence>
<proteinExistence type="predicted"/>
<feature type="compositionally biased region" description="Low complexity" evidence="1">
    <location>
        <begin position="891"/>
        <end position="912"/>
    </location>
</feature>
<reference evidence="3" key="1">
    <citation type="submission" date="2016-10" db="EMBL/GenBank/DDBJ databases">
        <authorList>
            <person name="Varghese N."/>
            <person name="Submissions S."/>
        </authorList>
    </citation>
    <scope>NUCLEOTIDE SEQUENCE [LARGE SCALE GENOMIC DNA]</scope>
    <source>
        <strain evidence="3">CGMCC 1.7739</strain>
    </source>
</reference>
<dbReference type="NCBIfam" id="TIGR04213">
    <property type="entry name" value="PGF_pre_PGF"/>
    <property type="match status" value="1"/>
</dbReference>
<feature type="compositionally biased region" description="Polar residues" evidence="1">
    <location>
        <begin position="710"/>
        <end position="729"/>
    </location>
</feature>
<feature type="compositionally biased region" description="Low complexity" evidence="1">
    <location>
        <begin position="33"/>
        <end position="51"/>
    </location>
</feature>
<sequence length="930" mass="95802">MYSKYESLLGIALAAMVVLSGLSLGAIGVATATESVSEPSTSPTVTAAAETQSVGNSTNVSVGYNVSDEVDASHVELLLSNGSGTQSSAAPGTVNGTLNLTLGPRSSGGAERVVTYVINNTTSAANASATTVVPTASPVDIESYTVSDTSPAVGESVTVNATLNNTASTEQNFTVRVYKSDRVVSDADNATVTLAGDERRHVELNVTYDREVTANLTVNDEAPTEVTVGSGGGSTDVTYTSVSAANTSIPLNESGNVSVSYDLADDVTPADAVVKLRNHSATLDSNASLVDNGTVNLTVPARSVAGANRLEVVVRNATADSFLAETAANVTVAGNVSVESVTVPDAAVASAGTNVTVTLNNTGPVDESYRLRVYDDATSTYSVGTEWVFVPAGTEETYNVSAAYAEGTRTTYLGNESHGTTVVSPAATVESVTHVSGPENATALSSEITTGGMLGVDLRNGTEQDLAGTGVTESSVFEVVLHVNHSFDPGLLVANARNVSWTVENTTEHYVVTVTAQPLESQFMRDAPSLDNWDSLDDSEDRATDELLWYSISFVDERSLHNANMTNMTIATDAQTFGAPRYDAGEGTVEIDLAAPHYTVDGDTNDGSYQATIPSAMLSQWGVESADELAGTYRGESKTLSTTTNPDGSLDVAMDVHYSSGRVSLRPQDDTTSSSSSESSGSTDDGSDDADESADDAPAANGTDDGVVEATTNADGSASATVENASANETVRVRFGENDSDTASVTELGISLSNDTDSMGVDVAPQETVPNGTPELDAGGDDGASDGAVGYLSIDVSGAADEEIANATVGFEVSESKLAARNVSPEDVRLYRFHDGSWRELNTTHLGDGRFEAETPGFSVFAVGTNESATDASAETTTASTAGPSEGETVTFGAETTTADGTTESEAPGFGALPAAVALPVAAMLRRRRN</sequence>
<dbReference type="STRING" id="553467.SAMN04488063_1488"/>
<name>A0A1I2P7W0_9EURY</name>
<organism evidence="2 3">
    <name type="scientific">Halopelagius inordinatus</name>
    <dbReference type="NCBI Taxonomy" id="553467"/>
    <lineage>
        <taxon>Archaea</taxon>
        <taxon>Methanobacteriati</taxon>
        <taxon>Methanobacteriota</taxon>
        <taxon>Stenosarchaea group</taxon>
        <taxon>Halobacteria</taxon>
        <taxon>Halobacteriales</taxon>
        <taxon>Haloferacaceae</taxon>
    </lineage>
</organism>
<feature type="region of interest" description="Disordered" evidence="1">
    <location>
        <begin position="33"/>
        <end position="52"/>
    </location>
</feature>
<feature type="compositionally biased region" description="Acidic residues" evidence="1">
    <location>
        <begin position="685"/>
        <end position="695"/>
    </location>
</feature>
<dbReference type="AlphaFoldDB" id="A0A1I2P7W0"/>
<dbReference type="Proteomes" id="UP000198876">
    <property type="component" value="Unassembled WGS sequence"/>
</dbReference>
<evidence type="ECO:0000256" key="1">
    <source>
        <dbReference type="SAM" id="MobiDB-lite"/>
    </source>
</evidence>
<gene>
    <name evidence="2" type="ORF">SAMN04488063_1488</name>
</gene>